<evidence type="ECO:0000313" key="2">
    <source>
        <dbReference type="EMBL" id="MBO0609604.1"/>
    </source>
</evidence>
<protein>
    <submittedName>
        <fullName evidence="2">Uncharacterized protein</fullName>
    </submittedName>
</protein>
<comment type="caution">
    <text evidence="2">The sequence shown here is derived from an EMBL/GenBank/DDBJ whole genome shotgun (WGS) entry which is preliminary data.</text>
</comment>
<evidence type="ECO:0000256" key="1">
    <source>
        <dbReference type="SAM" id="MobiDB-lite"/>
    </source>
</evidence>
<accession>A0ABS3I9A6</accession>
<evidence type="ECO:0000313" key="3">
    <source>
        <dbReference type="Proteomes" id="UP000664617"/>
    </source>
</evidence>
<proteinExistence type="predicted"/>
<name>A0ABS3I9A6_9MICO</name>
<feature type="region of interest" description="Disordered" evidence="1">
    <location>
        <begin position="1"/>
        <end position="20"/>
    </location>
</feature>
<dbReference type="RefSeq" id="WP_207275553.1">
    <property type="nucleotide sequence ID" value="NZ_JAFMPK010000044.1"/>
</dbReference>
<reference evidence="3" key="1">
    <citation type="submission" date="2023-07" db="EMBL/GenBank/DDBJ databases">
        <title>Myceligenerans salitolerans sp. nov., a halotolerant actinomycete isolated from a salt lake in Xinjiang, China.</title>
        <authorList>
            <person name="Guan T."/>
        </authorList>
    </citation>
    <scope>NUCLEOTIDE SEQUENCE [LARGE SCALE GENOMIC DNA]</scope>
    <source>
        <strain evidence="3">XHU 5031</strain>
    </source>
</reference>
<dbReference type="Proteomes" id="UP000664617">
    <property type="component" value="Unassembled WGS sequence"/>
</dbReference>
<dbReference type="EMBL" id="JAFMPK010000044">
    <property type="protein sequence ID" value="MBO0609604.1"/>
    <property type="molecule type" value="Genomic_DNA"/>
</dbReference>
<sequence length="48" mass="4828">MRPQGSGPSPDGFDVYGAMSVGGSSEEEWLVVSDPITVTIEDGAVSGG</sequence>
<organism evidence="2 3">
    <name type="scientific">Myceligenerans salitolerans</name>
    <dbReference type="NCBI Taxonomy" id="1230528"/>
    <lineage>
        <taxon>Bacteria</taxon>
        <taxon>Bacillati</taxon>
        <taxon>Actinomycetota</taxon>
        <taxon>Actinomycetes</taxon>
        <taxon>Micrococcales</taxon>
        <taxon>Promicromonosporaceae</taxon>
        <taxon>Myceligenerans</taxon>
    </lineage>
</organism>
<keyword evidence="3" id="KW-1185">Reference proteome</keyword>
<gene>
    <name evidence="2" type="ORF">J0911_11265</name>
</gene>